<protein>
    <submittedName>
        <fullName evidence="4">SH3 domain-containing protein</fullName>
    </submittedName>
</protein>
<feature type="transmembrane region" description="Helical" evidence="2">
    <location>
        <begin position="410"/>
        <end position="432"/>
    </location>
</feature>
<proteinExistence type="predicted"/>
<feature type="compositionally biased region" description="Low complexity" evidence="1">
    <location>
        <begin position="269"/>
        <end position="281"/>
    </location>
</feature>
<organism evidence="4 5">
    <name type="scientific">Nocardioides eburneiflavus</name>
    <dbReference type="NCBI Taxonomy" id="2518372"/>
    <lineage>
        <taxon>Bacteria</taxon>
        <taxon>Bacillati</taxon>
        <taxon>Actinomycetota</taxon>
        <taxon>Actinomycetes</taxon>
        <taxon>Propionibacteriales</taxon>
        <taxon>Nocardioidaceae</taxon>
        <taxon>Nocardioides</taxon>
    </lineage>
</organism>
<keyword evidence="2" id="KW-0812">Transmembrane</keyword>
<keyword evidence="3" id="KW-0732">Signal</keyword>
<evidence type="ECO:0000256" key="3">
    <source>
        <dbReference type="SAM" id="SignalP"/>
    </source>
</evidence>
<feature type="transmembrane region" description="Helical" evidence="2">
    <location>
        <begin position="453"/>
        <end position="486"/>
    </location>
</feature>
<sequence>MEITRALTAVGMTALCLTAAPAHAAGDAQVVIVMDDRTCVEKPDREAFPPAVRAISDGQAVAVGRAMEASGGYKYIQVLADGAKAECWLLRSTVSEPLGGALDPATYTREALVVDQDAGLPLAAVLTAGDMSVRVSPRNGADVLRELGPGEVLNVADWDILGGHSLVGADRWTPVNVDGMTGWVKTLVLASTEVITPDDLASTLTPSRGVEVREKPVTDAIALGALTAGQSYRADATATSGWYRVALDDATVGWVAQADLLTPAEEDSTATPTAEPTETPSWITDQQEKYDEWKAEREAEQTEMEMPATTETPSLWEKAKNAVTGENPAAEALAKGRLNIARIVALLALVLAALAHVATRLVRPGASLTGRLPALATSGLLPIVVHATAVAAIGAGLTAAFLAPSGYFDAQVLGGAAVVGAVLAFMTAHRVAAMRHAPADAVAATAKADSTLLLLVAGGAAAVTHLFLTAALPLAAVAGLVAAGAIAGSRTPIPTPVAQIEED</sequence>
<dbReference type="OrthoDB" id="9816557at2"/>
<feature type="transmembrane region" description="Helical" evidence="2">
    <location>
        <begin position="340"/>
        <end position="359"/>
    </location>
</feature>
<dbReference type="AlphaFoldDB" id="A0A4Z1CJM5"/>
<feature type="signal peptide" evidence="3">
    <location>
        <begin position="1"/>
        <end position="24"/>
    </location>
</feature>
<evidence type="ECO:0000313" key="4">
    <source>
        <dbReference type="EMBL" id="TGN64223.1"/>
    </source>
</evidence>
<dbReference type="Gene3D" id="2.30.30.40">
    <property type="entry name" value="SH3 Domains"/>
    <property type="match status" value="1"/>
</dbReference>
<dbReference type="EMBL" id="SRRO01000001">
    <property type="protein sequence ID" value="TGN64223.1"/>
    <property type="molecule type" value="Genomic_DNA"/>
</dbReference>
<name>A0A4Z1CJM5_9ACTN</name>
<gene>
    <name evidence="4" type="ORF">EXE59_09855</name>
</gene>
<feature type="region of interest" description="Disordered" evidence="1">
    <location>
        <begin position="263"/>
        <end position="288"/>
    </location>
</feature>
<reference evidence="4 5" key="1">
    <citation type="submission" date="2019-04" db="EMBL/GenBank/DDBJ databases">
        <title>Three New Species of Nocardioides, Nocardioides euryhalodurans sp. nov., Nocardioides seonyuensis sp. nov. and Nocardioides eburneoflavus sp. nov. Isolated from Soil.</title>
        <authorList>
            <person name="Roh S.G."/>
            <person name="Lee C."/>
            <person name="Kim M.-K."/>
            <person name="Kim S.B."/>
        </authorList>
    </citation>
    <scope>NUCLEOTIDE SEQUENCE [LARGE SCALE GENOMIC DNA]</scope>
    <source>
        <strain evidence="4 5">MMS17-SY213</strain>
    </source>
</reference>
<feature type="chain" id="PRO_5021272063" evidence="3">
    <location>
        <begin position="25"/>
        <end position="503"/>
    </location>
</feature>
<dbReference type="RefSeq" id="WP_135838750.1">
    <property type="nucleotide sequence ID" value="NZ_SRRO01000001.1"/>
</dbReference>
<evidence type="ECO:0000313" key="5">
    <source>
        <dbReference type="Proteomes" id="UP000297496"/>
    </source>
</evidence>
<dbReference type="Proteomes" id="UP000297496">
    <property type="component" value="Unassembled WGS sequence"/>
</dbReference>
<feature type="transmembrane region" description="Helical" evidence="2">
    <location>
        <begin position="380"/>
        <end position="404"/>
    </location>
</feature>
<keyword evidence="2" id="KW-1133">Transmembrane helix</keyword>
<keyword evidence="2" id="KW-0472">Membrane</keyword>
<evidence type="ECO:0000256" key="1">
    <source>
        <dbReference type="SAM" id="MobiDB-lite"/>
    </source>
</evidence>
<evidence type="ECO:0000256" key="2">
    <source>
        <dbReference type="SAM" id="Phobius"/>
    </source>
</evidence>
<comment type="caution">
    <text evidence="4">The sequence shown here is derived from an EMBL/GenBank/DDBJ whole genome shotgun (WGS) entry which is preliminary data.</text>
</comment>
<keyword evidence="5" id="KW-1185">Reference proteome</keyword>
<accession>A0A4Z1CJM5</accession>